<dbReference type="OrthoDB" id="544277at2759"/>
<protein>
    <recommendedName>
        <fullName evidence="1">N-acetyltransferase domain-containing protein</fullName>
    </recommendedName>
</protein>
<dbReference type="PANTHER" id="PTHR42791">
    <property type="entry name" value="GNAT FAMILY ACETYLTRANSFERASE"/>
    <property type="match status" value="1"/>
</dbReference>
<evidence type="ECO:0000259" key="1">
    <source>
        <dbReference type="PROSITE" id="PS51186"/>
    </source>
</evidence>
<gene>
    <name evidence="2" type="ORF">G6O67_000699</name>
</gene>
<dbReference type="SUPFAM" id="SSF55729">
    <property type="entry name" value="Acyl-CoA N-acyltransferases (Nat)"/>
    <property type="match status" value="1"/>
</dbReference>
<dbReference type="CDD" id="cd04301">
    <property type="entry name" value="NAT_SF"/>
    <property type="match status" value="1"/>
</dbReference>
<proteinExistence type="predicted"/>
<dbReference type="InterPro" id="IPR000182">
    <property type="entry name" value="GNAT_dom"/>
</dbReference>
<dbReference type="GO" id="GO:0016747">
    <property type="term" value="F:acyltransferase activity, transferring groups other than amino-acyl groups"/>
    <property type="evidence" value="ECO:0007669"/>
    <property type="project" value="InterPro"/>
</dbReference>
<name>A0A8H4VA99_9HYPO</name>
<dbReference type="InterPro" id="IPR052523">
    <property type="entry name" value="Trichothecene_AcTrans"/>
</dbReference>
<evidence type="ECO:0000313" key="3">
    <source>
        <dbReference type="Proteomes" id="UP000557566"/>
    </source>
</evidence>
<dbReference type="InterPro" id="IPR016181">
    <property type="entry name" value="Acyl_CoA_acyltransferase"/>
</dbReference>
<dbReference type="Proteomes" id="UP000557566">
    <property type="component" value="Unassembled WGS sequence"/>
</dbReference>
<accession>A0A8H4VA99</accession>
<feature type="domain" description="N-acetyltransferase" evidence="1">
    <location>
        <begin position="121"/>
        <end position="200"/>
    </location>
</feature>
<organism evidence="2 3">
    <name type="scientific">Ophiocordyceps sinensis</name>
    <dbReference type="NCBI Taxonomy" id="72228"/>
    <lineage>
        <taxon>Eukaryota</taxon>
        <taxon>Fungi</taxon>
        <taxon>Dikarya</taxon>
        <taxon>Ascomycota</taxon>
        <taxon>Pezizomycotina</taxon>
        <taxon>Sordariomycetes</taxon>
        <taxon>Hypocreomycetidae</taxon>
        <taxon>Hypocreales</taxon>
        <taxon>Ophiocordycipitaceae</taxon>
        <taxon>Ophiocordyceps</taxon>
    </lineage>
</organism>
<sequence>MDERREASFSLAYALAEDPMSFYLVRAGDSAEQAWKSHLRIMSCVFAVYRLAGIVTTVGPDYDAVALWTPPGKFLDGWWTTLRSGTLGLVCQIPVETSRRCFSELGPALHRTRKETMGARNNDTYYLGYIGTKPCARGKGYASALIRAMADKADAEKRPIYLESSSSENNAFYAKFGFELKTLVELKRGPAPVTLYCMVREPQPGTPLPTREGPKA</sequence>
<dbReference type="EMBL" id="JAAVMX010000001">
    <property type="protein sequence ID" value="KAF4513426.1"/>
    <property type="molecule type" value="Genomic_DNA"/>
</dbReference>
<keyword evidence="3" id="KW-1185">Reference proteome</keyword>
<evidence type="ECO:0000313" key="2">
    <source>
        <dbReference type="EMBL" id="KAF4513426.1"/>
    </source>
</evidence>
<dbReference type="Gene3D" id="3.40.630.30">
    <property type="match status" value="1"/>
</dbReference>
<reference evidence="2 3" key="1">
    <citation type="journal article" date="2020" name="Genome Biol. Evol.">
        <title>A new high-quality draft genome assembly of the Chinese cordyceps Ophiocordyceps sinensis.</title>
        <authorList>
            <person name="Shu R."/>
            <person name="Zhang J."/>
            <person name="Meng Q."/>
            <person name="Zhang H."/>
            <person name="Zhou G."/>
            <person name="Li M."/>
            <person name="Wu P."/>
            <person name="Zhao Y."/>
            <person name="Chen C."/>
            <person name="Qin Q."/>
        </authorList>
    </citation>
    <scope>NUCLEOTIDE SEQUENCE [LARGE SCALE GENOMIC DNA]</scope>
    <source>
        <strain evidence="2 3">IOZ07</strain>
    </source>
</reference>
<dbReference type="AlphaFoldDB" id="A0A8H4VA99"/>
<dbReference type="PROSITE" id="PS51186">
    <property type="entry name" value="GNAT"/>
    <property type="match status" value="1"/>
</dbReference>
<dbReference type="Pfam" id="PF13508">
    <property type="entry name" value="Acetyltransf_7"/>
    <property type="match status" value="1"/>
</dbReference>
<comment type="caution">
    <text evidence="2">The sequence shown here is derived from an EMBL/GenBank/DDBJ whole genome shotgun (WGS) entry which is preliminary data.</text>
</comment>
<dbReference type="PANTHER" id="PTHR42791:SF1">
    <property type="entry name" value="N-ACETYLTRANSFERASE DOMAIN-CONTAINING PROTEIN"/>
    <property type="match status" value="1"/>
</dbReference>